<comment type="caution">
    <text evidence="2">The sequence shown here is derived from an EMBL/GenBank/DDBJ whole genome shotgun (WGS) entry which is preliminary data.</text>
</comment>
<name>A0AAE1JZY3_PETCI</name>
<dbReference type="AlphaFoldDB" id="A0AAE1JZY3"/>
<proteinExistence type="predicted"/>
<evidence type="ECO:0000313" key="3">
    <source>
        <dbReference type="Proteomes" id="UP001286313"/>
    </source>
</evidence>
<evidence type="ECO:0000313" key="2">
    <source>
        <dbReference type="EMBL" id="KAK3862086.1"/>
    </source>
</evidence>
<gene>
    <name evidence="2" type="ORF">Pcinc_032016</name>
</gene>
<protein>
    <submittedName>
        <fullName evidence="2">Uncharacterized protein</fullName>
    </submittedName>
</protein>
<dbReference type="EMBL" id="JAWQEG010004329">
    <property type="protein sequence ID" value="KAK3862086.1"/>
    <property type="molecule type" value="Genomic_DNA"/>
</dbReference>
<reference evidence="2" key="1">
    <citation type="submission" date="2023-10" db="EMBL/GenBank/DDBJ databases">
        <title>Genome assemblies of two species of porcelain crab, Petrolisthes cinctipes and Petrolisthes manimaculis (Anomura: Porcellanidae).</title>
        <authorList>
            <person name="Angst P."/>
        </authorList>
    </citation>
    <scope>NUCLEOTIDE SEQUENCE</scope>
    <source>
        <strain evidence="2">PB745_01</strain>
        <tissue evidence="2">Gill</tissue>
    </source>
</reference>
<keyword evidence="3" id="KW-1185">Reference proteome</keyword>
<accession>A0AAE1JZY3</accession>
<evidence type="ECO:0000256" key="1">
    <source>
        <dbReference type="SAM" id="MobiDB-lite"/>
    </source>
</evidence>
<feature type="region of interest" description="Disordered" evidence="1">
    <location>
        <begin position="1"/>
        <end position="25"/>
    </location>
</feature>
<dbReference type="Proteomes" id="UP001286313">
    <property type="component" value="Unassembled WGS sequence"/>
</dbReference>
<sequence>MTLTKRQDHIPPPHLQSRPQPHSNPYPYTLLALTPNNSKHAALLLIYMPPSPLFPNPTSTLIHAPTITLLNFHPPRSHYPLQPHTHATPIIHIHHFPFHPSNPHTHHSHTSMPLPSHPHTHHSHTSMPLPSSIFIFTHLTHLTPQAC</sequence>
<organism evidence="2 3">
    <name type="scientific">Petrolisthes cinctipes</name>
    <name type="common">Flat porcelain crab</name>
    <dbReference type="NCBI Taxonomy" id="88211"/>
    <lineage>
        <taxon>Eukaryota</taxon>
        <taxon>Metazoa</taxon>
        <taxon>Ecdysozoa</taxon>
        <taxon>Arthropoda</taxon>
        <taxon>Crustacea</taxon>
        <taxon>Multicrustacea</taxon>
        <taxon>Malacostraca</taxon>
        <taxon>Eumalacostraca</taxon>
        <taxon>Eucarida</taxon>
        <taxon>Decapoda</taxon>
        <taxon>Pleocyemata</taxon>
        <taxon>Anomura</taxon>
        <taxon>Galatheoidea</taxon>
        <taxon>Porcellanidae</taxon>
        <taxon>Petrolisthes</taxon>
    </lineage>
</organism>
<feature type="region of interest" description="Disordered" evidence="1">
    <location>
        <begin position="101"/>
        <end position="126"/>
    </location>
</feature>
<feature type="compositionally biased region" description="Basic and acidic residues" evidence="1">
    <location>
        <begin position="1"/>
        <end position="11"/>
    </location>
</feature>